<dbReference type="InterPro" id="IPR014710">
    <property type="entry name" value="RmlC-like_jellyroll"/>
</dbReference>
<dbReference type="InterPro" id="IPR052538">
    <property type="entry name" value="Flavonoid_dioxygenase-like"/>
</dbReference>
<dbReference type="PANTHER" id="PTHR43346">
    <property type="entry name" value="LIGAND BINDING DOMAIN PROTEIN, PUTATIVE (AFU_ORTHOLOGUE AFUA_6G14370)-RELATED"/>
    <property type="match status" value="1"/>
</dbReference>
<feature type="domain" description="Cupin type-2" evidence="1">
    <location>
        <begin position="39"/>
        <end position="113"/>
    </location>
</feature>
<dbReference type="CDD" id="cd02223">
    <property type="entry name" value="cupin_Bh2720-like"/>
    <property type="match status" value="1"/>
</dbReference>
<dbReference type="PANTHER" id="PTHR43346:SF1">
    <property type="entry name" value="QUERCETIN 2,3-DIOXYGENASE-RELATED"/>
    <property type="match status" value="1"/>
</dbReference>
<dbReference type="Pfam" id="PF07883">
    <property type="entry name" value="Cupin_2"/>
    <property type="match status" value="1"/>
</dbReference>
<dbReference type="Gene3D" id="2.60.120.10">
    <property type="entry name" value="Jelly Rolls"/>
    <property type="match status" value="1"/>
</dbReference>
<evidence type="ECO:0000313" key="2">
    <source>
        <dbReference type="EMBL" id="MBD8014387.1"/>
    </source>
</evidence>
<name>A0ABR8WBI6_9BACL</name>
<accession>A0ABR8WBI6</accession>
<dbReference type="SUPFAM" id="SSF51182">
    <property type="entry name" value="RmlC-like cupins"/>
    <property type="match status" value="1"/>
</dbReference>
<gene>
    <name evidence="2" type="ORF">H9630_06080</name>
</gene>
<sequence length="138" mass="15484">MELKDYGAESFVVNIEEATKQNDTFRTALWTGKNLQVTVMSIEVGDDIGLEVHEGDQFLRIEAGKGFVQMGDSEDNLTFEENAEDDYAIMIPAGKWHNVTNKGDQPLKIYSIYAPPEHPHGTVHETKAIAEKAEEEEE</sequence>
<organism evidence="2 3">
    <name type="scientific">Planococcus wigleyi</name>
    <dbReference type="NCBI Taxonomy" id="2762216"/>
    <lineage>
        <taxon>Bacteria</taxon>
        <taxon>Bacillati</taxon>
        <taxon>Bacillota</taxon>
        <taxon>Bacilli</taxon>
        <taxon>Bacillales</taxon>
        <taxon>Caryophanaceae</taxon>
        <taxon>Planococcus</taxon>
    </lineage>
</organism>
<comment type="caution">
    <text evidence="2">The sequence shown here is derived from an EMBL/GenBank/DDBJ whole genome shotgun (WGS) entry which is preliminary data.</text>
</comment>
<dbReference type="InterPro" id="IPR011051">
    <property type="entry name" value="RmlC_Cupin_sf"/>
</dbReference>
<dbReference type="Proteomes" id="UP000658980">
    <property type="component" value="Unassembled WGS sequence"/>
</dbReference>
<proteinExistence type="predicted"/>
<dbReference type="InterPro" id="IPR013096">
    <property type="entry name" value="Cupin_2"/>
</dbReference>
<reference evidence="2 3" key="1">
    <citation type="submission" date="2020-08" db="EMBL/GenBank/DDBJ databases">
        <title>A Genomic Blueprint of the Chicken Gut Microbiome.</title>
        <authorList>
            <person name="Gilroy R."/>
            <person name="Ravi A."/>
            <person name="Getino M."/>
            <person name="Pursley I."/>
            <person name="Horton D.L."/>
            <person name="Alikhan N.-F."/>
            <person name="Baker D."/>
            <person name="Gharbi K."/>
            <person name="Hall N."/>
            <person name="Watson M."/>
            <person name="Adriaenssens E.M."/>
            <person name="Foster-Nyarko E."/>
            <person name="Jarju S."/>
            <person name="Secka A."/>
            <person name="Antonio M."/>
            <person name="Oren A."/>
            <person name="Chaudhuri R."/>
            <person name="La Ragione R.M."/>
            <person name="Hildebrand F."/>
            <person name="Pallen M.J."/>
        </authorList>
    </citation>
    <scope>NUCLEOTIDE SEQUENCE [LARGE SCALE GENOMIC DNA]</scope>
    <source>
        <strain evidence="2 3">Sa1BUA13</strain>
    </source>
</reference>
<protein>
    <submittedName>
        <fullName evidence="2">Cupin domain-containing protein</fullName>
    </submittedName>
</protein>
<keyword evidence="3" id="KW-1185">Reference proteome</keyword>
<evidence type="ECO:0000259" key="1">
    <source>
        <dbReference type="Pfam" id="PF07883"/>
    </source>
</evidence>
<dbReference type="EMBL" id="JACSPU010000002">
    <property type="protein sequence ID" value="MBD8014387.1"/>
    <property type="molecule type" value="Genomic_DNA"/>
</dbReference>
<evidence type="ECO:0000313" key="3">
    <source>
        <dbReference type="Proteomes" id="UP000658980"/>
    </source>
</evidence>